<organism evidence="1 2">
    <name type="scientific">Brachybacterium hainanense</name>
    <dbReference type="NCBI Taxonomy" id="1541174"/>
    <lineage>
        <taxon>Bacteria</taxon>
        <taxon>Bacillati</taxon>
        <taxon>Actinomycetota</taxon>
        <taxon>Actinomycetes</taxon>
        <taxon>Micrococcales</taxon>
        <taxon>Dermabacteraceae</taxon>
        <taxon>Brachybacterium</taxon>
    </lineage>
</organism>
<proteinExistence type="predicted"/>
<name>A0ABV6R9A2_9MICO</name>
<evidence type="ECO:0000313" key="1">
    <source>
        <dbReference type="EMBL" id="MFC0673574.1"/>
    </source>
</evidence>
<comment type="caution">
    <text evidence="1">The sequence shown here is derived from an EMBL/GenBank/DDBJ whole genome shotgun (WGS) entry which is preliminary data.</text>
</comment>
<sequence length="208" mass="20975">MDAVVPRPPLRRAAAVLLAAVMLMIPACTTLPVPGGPSSPSAPSPSERSIDLESLSQLCGVEDYAPGGQPAFAAHASPLAPAAGGMSIAVDLEVDLASGHGRHTADPSLLHGAVLDGAGTAVGFVREVRVDGVEVVPGEGASAHVEADLGACAIHGTELGGPLPDGDYRLLLSGYVRPEDHNHGQAEIWVVEPLPLVVAEGSAQLSSS</sequence>
<reference evidence="1 2" key="1">
    <citation type="submission" date="2024-09" db="EMBL/GenBank/DDBJ databases">
        <authorList>
            <person name="Sun Q."/>
            <person name="Mori K."/>
        </authorList>
    </citation>
    <scope>NUCLEOTIDE SEQUENCE [LARGE SCALE GENOMIC DNA]</scope>
    <source>
        <strain evidence="1 2">CICC 10874</strain>
    </source>
</reference>
<accession>A0ABV6R9A2</accession>
<dbReference type="Proteomes" id="UP001589793">
    <property type="component" value="Unassembled WGS sequence"/>
</dbReference>
<dbReference type="RefSeq" id="WP_376979238.1">
    <property type="nucleotide sequence ID" value="NZ_JBHLSV010000005.1"/>
</dbReference>
<evidence type="ECO:0000313" key="2">
    <source>
        <dbReference type="Proteomes" id="UP001589793"/>
    </source>
</evidence>
<dbReference type="EMBL" id="JBHLSV010000005">
    <property type="protein sequence ID" value="MFC0673574.1"/>
    <property type="molecule type" value="Genomic_DNA"/>
</dbReference>
<gene>
    <name evidence="1" type="ORF">ACFFF6_06355</name>
</gene>
<evidence type="ECO:0008006" key="3">
    <source>
        <dbReference type="Google" id="ProtNLM"/>
    </source>
</evidence>
<protein>
    <recommendedName>
        <fullName evidence="3">Lipoprotein</fullName>
    </recommendedName>
</protein>
<keyword evidence="2" id="KW-1185">Reference proteome</keyword>